<evidence type="ECO:0000256" key="1">
    <source>
        <dbReference type="SAM" id="Phobius"/>
    </source>
</evidence>
<keyword evidence="1" id="KW-1133">Transmembrane helix</keyword>
<sequence>MTITSILTYILALFLIAFTLFNLYATMTAKKRKQISSASFKVLCNEIEKELIKLQKEKGLNFSYVKRMANDQNNVIIFVKDLDKKFAAIAMKDDIKLFSFSDIKDVKTQYEKSNKKILSAKVDVTINDETWTYTFASKPFNPKGIIGKVLYETTEEFAQELKAIKG</sequence>
<dbReference type="RefSeq" id="WP_154424132.1">
    <property type="nucleotide sequence ID" value="NZ_VUNN01000001.1"/>
</dbReference>
<feature type="transmembrane region" description="Helical" evidence="1">
    <location>
        <begin position="6"/>
        <end position="25"/>
    </location>
</feature>
<accession>A0A7X2PAC1</accession>
<comment type="caution">
    <text evidence="2">The sequence shown here is derived from an EMBL/GenBank/DDBJ whole genome shotgun (WGS) entry which is preliminary data.</text>
</comment>
<dbReference type="Proteomes" id="UP000460549">
    <property type="component" value="Unassembled WGS sequence"/>
</dbReference>
<evidence type="ECO:0000313" key="3">
    <source>
        <dbReference type="Proteomes" id="UP000460549"/>
    </source>
</evidence>
<dbReference type="EMBL" id="VUNN01000001">
    <property type="protein sequence ID" value="MSU05229.1"/>
    <property type="molecule type" value="Genomic_DNA"/>
</dbReference>
<gene>
    <name evidence="2" type="ORF">FYJ80_00310</name>
</gene>
<keyword evidence="3" id="KW-1185">Reference proteome</keyword>
<dbReference type="AlphaFoldDB" id="A0A7X2PAC1"/>
<organism evidence="2 3">
    <name type="scientific">Bullifex porci</name>
    <dbReference type="NCBI Taxonomy" id="2606638"/>
    <lineage>
        <taxon>Bacteria</taxon>
        <taxon>Pseudomonadati</taxon>
        <taxon>Spirochaetota</taxon>
        <taxon>Spirochaetia</taxon>
        <taxon>Spirochaetales</taxon>
        <taxon>Spirochaetaceae</taxon>
        <taxon>Bullifex</taxon>
    </lineage>
</organism>
<proteinExistence type="predicted"/>
<reference evidence="2 3" key="1">
    <citation type="submission" date="2019-08" db="EMBL/GenBank/DDBJ databases">
        <title>In-depth cultivation of the pig gut microbiome towards novel bacterial diversity and tailored functional studies.</title>
        <authorList>
            <person name="Wylensek D."/>
            <person name="Hitch T.C.A."/>
            <person name="Clavel T."/>
        </authorList>
    </citation>
    <scope>NUCLEOTIDE SEQUENCE [LARGE SCALE GENOMIC DNA]</scope>
    <source>
        <strain evidence="2 3">NM-380-WT-3C1</strain>
    </source>
</reference>
<protein>
    <submittedName>
        <fullName evidence="2">Uncharacterized protein</fullName>
    </submittedName>
</protein>
<keyword evidence="1" id="KW-0472">Membrane</keyword>
<keyword evidence="1" id="KW-0812">Transmembrane</keyword>
<name>A0A7X2PAC1_9SPIO</name>
<evidence type="ECO:0000313" key="2">
    <source>
        <dbReference type="EMBL" id="MSU05229.1"/>
    </source>
</evidence>